<dbReference type="RefSeq" id="WP_191021795.1">
    <property type="nucleotide sequence ID" value="NZ_JABBXD010000001.1"/>
</dbReference>
<dbReference type="Pfam" id="PF08007">
    <property type="entry name" value="JmjC_2"/>
    <property type="match status" value="1"/>
</dbReference>
<dbReference type="InterPro" id="IPR003347">
    <property type="entry name" value="JmjC_dom"/>
</dbReference>
<dbReference type="InterPro" id="IPR039994">
    <property type="entry name" value="NO66-like"/>
</dbReference>
<evidence type="ECO:0000313" key="7">
    <source>
        <dbReference type="EMBL" id="MBD3584325.1"/>
    </source>
</evidence>
<dbReference type="PANTHER" id="PTHR13096">
    <property type="entry name" value="MINA53 MYC INDUCED NUCLEAR ANTIGEN"/>
    <property type="match status" value="1"/>
</dbReference>
<gene>
    <name evidence="7" type="ORF">HHX48_01085</name>
</gene>
<dbReference type="SMART" id="SM00558">
    <property type="entry name" value="JmjC"/>
    <property type="match status" value="1"/>
</dbReference>
<evidence type="ECO:0000256" key="2">
    <source>
        <dbReference type="ARBA" id="ARBA00022723"/>
    </source>
</evidence>
<dbReference type="Pfam" id="PF20514">
    <property type="entry name" value="WHD_ROXA"/>
    <property type="match status" value="1"/>
</dbReference>
<evidence type="ECO:0000256" key="1">
    <source>
        <dbReference type="ARBA" id="ARBA00001954"/>
    </source>
</evidence>
<keyword evidence="3" id="KW-0223">Dioxygenase</keyword>
<organism evidence="7 8">
    <name type="scientific">Salinimonas profundi</name>
    <dbReference type="NCBI Taxonomy" id="2729140"/>
    <lineage>
        <taxon>Bacteria</taxon>
        <taxon>Pseudomonadati</taxon>
        <taxon>Pseudomonadota</taxon>
        <taxon>Gammaproteobacteria</taxon>
        <taxon>Alteromonadales</taxon>
        <taxon>Alteromonadaceae</taxon>
        <taxon>Alteromonas/Salinimonas group</taxon>
        <taxon>Salinimonas</taxon>
    </lineage>
</organism>
<dbReference type="PANTHER" id="PTHR13096:SF8">
    <property type="entry name" value="RIBOSOMAL OXYGENASE 1"/>
    <property type="match status" value="1"/>
</dbReference>
<evidence type="ECO:0000313" key="8">
    <source>
        <dbReference type="Proteomes" id="UP000624419"/>
    </source>
</evidence>
<reference evidence="7 8" key="1">
    <citation type="submission" date="2020-04" db="EMBL/GenBank/DDBJ databases">
        <title>Salinimonas sp. HHU 13199.</title>
        <authorList>
            <person name="Cui X."/>
            <person name="Zhang D."/>
        </authorList>
    </citation>
    <scope>NUCLEOTIDE SEQUENCE [LARGE SCALE GENOMIC DNA]</scope>
    <source>
        <strain evidence="7 8">HHU 13199</strain>
    </source>
</reference>
<dbReference type="Gene3D" id="2.60.120.650">
    <property type="entry name" value="Cupin"/>
    <property type="match status" value="1"/>
</dbReference>
<comment type="cofactor">
    <cofactor evidence="1">
        <name>Fe(2+)</name>
        <dbReference type="ChEBI" id="CHEBI:29033"/>
    </cofactor>
</comment>
<evidence type="ECO:0000256" key="5">
    <source>
        <dbReference type="ARBA" id="ARBA00023004"/>
    </source>
</evidence>
<keyword evidence="4" id="KW-0560">Oxidoreductase</keyword>
<dbReference type="Gene3D" id="3.40.366.30">
    <property type="entry name" value="50S ribosomal protein L16 arginine hydroxylase, Chain A, Domain 2"/>
    <property type="match status" value="1"/>
</dbReference>
<sequence length="372" mass="41729">MQKVNFDINEFLSTYWQKKPVVLRQAFTDFTDFLDEHDLAGLSEDDDVDSRIIQNVEGTWQVTQGPFEDFAPLCTGKWTLLVQGVDKYLEDASDLMRAFSFIPHWRMDDLMISFANAGAGVGPHLDQYDVFLLQGKGQRHWKVGEPGNYETQFPHPLLAQIEAFEPVIDTVLKPGDVLYIPPGWPHDGIALEDCLTYSVGFRAPDQSQLFDVLPDMFDESDLKNIRYTDPMRAATSDAALVSDADLCQLKAMIKNALETDACNTALLRFLSNQYLPEDVPDELVNRSDVVANLHQGCAILPAPGCRPVYAHTSDPFTFYVNGEAFQCQEKHTEMMLANFAGQPLPASLADNPDCTIFDLLATLINKGYWAME</sequence>
<protein>
    <submittedName>
        <fullName evidence="7">Cupin domain-containing protein</fullName>
    </submittedName>
</protein>
<evidence type="ECO:0000259" key="6">
    <source>
        <dbReference type="PROSITE" id="PS51184"/>
    </source>
</evidence>
<dbReference type="SUPFAM" id="SSF51197">
    <property type="entry name" value="Clavaminate synthase-like"/>
    <property type="match status" value="1"/>
</dbReference>
<dbReference type="Proteomes" id="UP000624419">
    <property type="component" value="Unassembled WGS sequence"/>
</dbReference>
<name>A0ABR8LG93_9ALTE</name>
<dbReference type="EMBL" id="JABBXD010000001">
    <property type="protein sequence ID" value="MBD3584325.1"/>
    <property type="molecule type" value="Genomic_DNA"/>
</dbReference>
<proteinExistence type="predicted"/>
<feature type="domain" description="JmjC" evidence="6">
    <location>
        <begin position="91"/>
        <end position="218"/>
    </location>
</feature>
<evidence type="ECO:0000256" key="3">
    <source>
        <dbReference type="ARBA" id="ARBA00022964"/>
    </source>
</evidence>
<keyword evidence="8" id="KW-1185">Reference proteome</keyword>
<dbReference type="PROSITE" id="PS51184">
    <property type="entry name" value="JMJC"/>
    <property type="match status" value="1"/>
</dbReference>
<dbReference type="InterPro" id="IPR046799">
    <property type="entry name" value="ROXA-like_wH"/>
</dbReference>
<evidence type="ECO:0000256" key="4">
    <source>
        <dbReference type="ARBA" id="ARBA00023002"/>
    </source>
</evidence>
<keyword evidence="2" id="KW-0479">Metal-binding</keyword>
<keyword evidence="5" id="KW-0408">Iron</keyword>
<comment type="caution">
    <text evidence="7">The sequence shown here is derived from an EMBL/GenBank/DDBJ whole genome shotgun (WGS) entry which is preliminary data.</text>
</comment>
<accession>A0ABR8LG93</accession>